<organism evidence="5 6">
    <name type="scientific">Amycolatopsis thermoflava</name>
    <dbReference type="NCBI Taxonomy" id="84480"/>
    <lineage>
        <taxon>Bacteria</taxon>
        <taxon>Bacillati</taxon>
        <taxon>Actinomycetota</taxon>
        <taxon>Actinomycetes</taxon>
        <taxon>Pseudonocardiales</taxon>
        <taxon>Pseudonocardiaceae</taxon>
        <taxon>Amycolatopsis</taxon>
        <taxon>Amycolatopsis methanolica group</taxon>
    </lineage>
</organism>
<protein>
    <recommendedName>
        <fullName evidence="1">Beta-lactamase</fullName>
    </recommendedName>
    <alternativeName>
        <fullName evidence="2">Penicillinase</fullName>
    </alternativeName>
</protein>
<feature type="signal peptide" evidence="3">
    <location>
        <begin position="1"/>
        <end position="25"/>
    </location>
</feature>
<dbReference type="SUPFAM" id="SSF56601">
    <property type="entry name" value="beta-lactamase/transpeptidase-like"/>
    <property type="match status" value="1"/>
</dbReference>
<name>A0A3N2H1R7_9PSEU</name>
<evidence type="ECO:0000313" key="5">
    <source>
        <dbReference type="EMBL" id="ROS42864.1"/>
    </source>
</evidence>
<dbReference type="GO" id="GO:0008800">
    <property type="term" value="F:beta-lactamase activity"/>
    <property type="evidence" value="ECO:0007669"/>
    <property type="project" value="InterPro"/>
</dbReference>
<evidence type="ECO:0000313" key="6">
    <source>
        <dbReference type="Proteomes" id="UP000274843"/>
    </source>
</evidence>
<comment type="caution">
    <text evidence="5">The sequence shown here is derived from an EMBL/GenBank/DDBJ whole genome shotgun (WGS) entry which is preliminary data.</text>
</comment>
<evidence type="ECO:0000256" key="3">
    <source>
        <dbReference type="SAM" id="SignalP"/>
    </source>
</evidence>
<dbReference type="GeneID" id="301846562"/>
<feature type="domain" description="Beta-lactamase class A catalytic" evidence="4">
    <location>
        <begin position="54"/>
        <end position="175"/>
    </location>
</feature>
<dbReference type="GO" id="GO:0046677">
    <property type="term" value="P:response to antibiotic"/>
    <property type="evidence" value="ECO:0007669"/>
    <property type="project" value="InterPro"/>
</dbReference>
<dbReference type="GO" id="GO:0030655">
    <property type="term" value="P:beta-lactam antibiotic catabolic process"/>
    <property type="evidence" value="ECO:0007669"/>
    <property type="project" value="InterPro"/>
</dbReference>
<dbReference type="InterPro" id="IPR045155">
    <property type="entry name" value="Beta-lactam_cat"/>
</dbReference>
<dbReference type="InterPro" id="IPR012338">
    <property type="entry name" value="Beta-lactam/transpept-like"/>
</dbReference>
<evidence type="ECO:0000256" key="1">
    <source>
        <dbReference type="ARBA" id="ARBA00018879"/>
    </source>
</evidence>
<dbReference type="Gene3D" id="3.40.710.10">
    <property type="entry name" value="DD-peptidase/beta-lactamase superfamily"/>
    <property type="match status" value="1"/>
</dbReference>
<dbReference type="InterPro" id="IPR006311">
    <property type="entry name" value="TAT_signal"/>
</dbReference>
<dbReference type="Proteomes" id="UP000274843">
    <property type="component" value="Unassembled WGS sequence"/>
</dbReference>
<dbReference type="Pfam" id="PF13354">
    <property type="entry name" value="Beta-lactamase2"/>
    <property type="match status" value="1"/>
</dbReference>
<proteinExistence type="predicted"/>
<keyword evidence="6" id="KW-1185">Reference proteome</keyword>
<dbReference type="AlphaFoldDB" id="A0A3N2H1R7"/>
<dbReference type="InterPro" id="IPR000871">
    <property type="entry name" value="Beta-lactam_class-A"/>
</dbReference>
<dbReference type="PANTHER" id="PTHR35333">
    <property type="entry name" value="BETA-LACTAMASE"/>
    <property type="match status" value="1"/>
</dbReference>
<feature type="chain" id="PRO_5039435392" description="Beta-lactamase" evidence="3">
    <location>
        <begin position="26"/>
        <end position="356"/>
    </location>
</feature>
<accession>A0A3N2H1R7</accession>
<evidence type="ECO:0000259" key="4">
    <source>
        <dbReference type="Pfam" id="PF13354"/>
    </source>
</evidence>
<dbReference type="PROSITE" id="PS51318">
    <property type="entry name" value="TAT"/>
    <property type="match status" value="1"/>
</dbReference>
<evidence type="ECO:0000256" key="2">
    <source>
        <dbReference type="ARBA" id="ARBA00030171"/>
    </source>
</evidence>
<sequence>MLSRRTLLGSAALAGVATIAVPATAVADTSTPQGWFDWIARHRDRVGALAVDADGRRVAHRPHAPQILASTIKVVHLAAYATAVERGLDPDEPVRLGDWEAFYPFGGDGGAHLFALQELGIPHTDRGNALDPDATVPLDRLARAMIVFSDNSAADYLRHRLGDQTLTAAAARAGWLRPDLRSFCGEVLLLLFPEFLPRSPALRPGAGDRLARRFATEPAFRDEVLARFQTPRGAEAQVAWTRGHGRGSAAGLFAMHRALAAGRFGETVVRRHLEEPFAALVPPGAAAVAFKGGSLPRVLATGMTVRWPDGRAATLALLLDDVADADFANQGPFLRAGLAALSTREGFDGLVRALRG</sequence>
<keyword evidence="3" id="KW-0732">Signal</keyword>
<dbReference type="RefSeq" id="WP_123685344.1">
    <property type="nucleotide sequence ID" value="NZ_RKHY01000001.1"/>
</dbReference>
<gene>
    <name evidence="5" type="ORF">EDD35_5265</name>
</gene>
<reference evidence="5 6" key="1">
    <citation type="submission" date="2018-11" db="EMBL/GenBank/DDBJ databases">
        <title>Sequencing the genomes of 1000 actinobacteria strains.</title>
        <authorList>
            <person name="Klenk H.-P."/>
        </authorList>
    </citation>
    <scope>NUCLEOTIDE SEQUENCE [LARGE SCALE GENOMIC DNA]</scope>
    <source>
        <strain evidence="5 6">DSM 44348</strain>
    </source>
</reference>
<dbReference type="EMBL" id="RKHY01000001">
    <property type="protein sequence ID" value="ROS42864.1"/>
    <property type="molecule type" value="Genomic_DNA"/>
</dbReference>
<dbReference type="PANTHER" id="PTHR35333:SF3">
    <property type="entry name" value="BETA-LACTAMASE-TYPE TRANSPEPTIDASE FOLD CONTAINING PROTEIN"/>
    <property type="match status" value="1"/>
</dbReference>